<dbReference type="InterPro" id="IPR006616">
    <property type="entry name" value="DM9_repeat"/>
</dbReference>
<name>A0A8H7LHN7_9AGAM</name>
<gene>
    <name evidence="7" type="ORF">RHS04_07350</name>
</gene>
<feature type="compositionally biased region" description="Basic and acidic residues" evidence="5">
    <location>
        <begin position="107"/>
        <end position="124"/>
    </location>
</feature>
<dbReference type="InterPro" id="IPR013083">
    <property type="entry name" value="Znf_RING/FYVE/PHD"/>
</dbReference>
<dbReference type="SUPFAM" id="SSF57850">
    <property type="entry name" value="RING/U-box"/>
    <property type="match status" value="1"/>
</dbReference>
<dbReference type="GO" id="GO:0016567">
    <property type="term" value="P:protein ubiquitination"/>
    <property type="evidence" value="ECO:0007669"/>
    <property type="project" value="TreeGrafter"/>
</dbReference>
<keyword evidence="1" id="KW-0479">Metal-binding</keyword>
<sequence length="580" mass="64909">MADFRNPSRLAANGSNAEELLRPLVTCGICMELYVDPVALLDCLHLACGSCAKEWLEQSSTCHQCRERVRGTRDSHHTAAIVEAFQSIAPNSGLVTARTSEEVANMRERYRPGRDAISRQRQESRSPSPERVVLRVRVPPTETGSHEPNMAPPLSGDVFSEGAGGVEIVLFVIRIMVLDMSALDHVLRQLQGLNNTRYHSDTQSALSAPDSYLFETISQTQVVSFFIFLSVTCAYSKMAGVVCSQVSCSELGRRCQEARAGDEAFQLTRLRDVTFPEGWGLRLTHAFGASHYERGLFASYVRQRNWNLQQLLHEVLSFHRSNLQRARWHGHPFAPSQSSTVNQDDMVCINCASELVEANIFEWWLVKRPEGGLPFDILSRPDCGNGVECGIVRRDQAHARAFNHICRPSAQTDDRGHHTGDISERGDRYVANSDDLDHSFPDFSLSQIIFRDKGKEPVFLCSSVCRGGSTIPGKVTLWHESPVSVYYGASGSEHTHSGVVQVLLDTRNMHWVRTSNGAIPAGCRPVLGGQLADQQLFHCAVWWRGQRIPGYTSRSMGHAAITWNGSEWYFRDRYEILCWD</sequence>
<dbReference type="GO" id="GO:0005634">
    <property type="term" value="C:nucleus"/>
    <property type="evidence" value="ECO:0007669"/>
    <property type="project" value="TreeGrafter"/>
</dbReference>
<dbReference type="Pfam" id="PF11901">
    <property type="entry name" value="DM9"/>
    <property type="match status" value="1"/>
</dbReference>
<evidence type="ECO:0000256" key="4">
    <source>
        <dbReference type="PROSITE-ProRule" id="PRU00175"/>
    </source>
</evidence>
<dbReference type="GO" id="GO:0006511">
    <property type="term" value="P:ubiquitin-dependent protein catabolic process"/>
    <property type="evidence" value="ECO:0007669"/>
    <property type="project" value="TreeGrafter"/>
</dbReference>
<dbReference type="AlphaFoldDB" id="A0A8H7LHN7"/>
<feature type="domain" description="RING-type" evidence="6">
    <location>
        <begin position="27"/>
        <end position="66"/>
    </location>
</feature>
<dbReference type="Pfam" id="PF00097">
    <property type="entry name" value="zf-C3HC4"/>
    <property type="match status" value="1"/>
</dbReference>
<dbReference type="InterPro" id="IPR001841">
    <property type="entry name" value="Znf_RING"/>
</dbReference>
<accession>A0A8H7LHN7</accession>
<proteinExistence type="predicted"/>
<dbReference type="SMART" id="SM00184">
    <property type="entry name" value="RING"/>
    <property type="match status" value="1"/>
</dbReference>
<protein>
    <recommendedName>
        <fullName evidence="6">RING-type domain-containing protein</fullName>
    </recommendedName>
</protein>
<dbReference type="InterPro" id="IPR052256">
    <property type="entry name" value="E3_ubiquitin-ligase_CHFR"/>
</dbReference>
<dbReference type="InterPro" id="IPR018957">
    <property type="entry name" value="Znf_C3HC4_RING-type"/>
</dbReference>
<evidence type="ECO:0000256" key="1">
    <source>
        <dbReference type="ARBA" id="ARBA00022723"/>
    </source>
</evidence>
<keyword evidence="2 4" id="KW-0863">Zinc-finger</keyword>
<evidence type="ECO:0000256" key="2">
    <source>
        <dbReference type="ARBA" id="ARBA00022771"/>
    </source>
</evidence>
<reference evidence="7" key="1">
    <citation type="submission" date="2020-09" db="EMBL/GenBank/DDBJ databases">
        <title>Comparative genome analyses of four rice-infecting Rhizoctonia solani isolates reveal extensive enrichment of homogalacturonan modification genes.</title>
        <authorList>
            <person name="Lee D.-Y."/>
            <person name="Jeon J."/>
            <person name="Kim K.-T."/>
            <person name="Cheong K."/>
            <person name="Song H."/>
            <person name="Choi G."/>
            <person name="Ko J."/>
            <person name="Opiyo S.O."/>
            <person name="Zuo S."/>
            <person name="Madhav S."/>
            <person name="Lee Y.-H."/>
            <person name="Wang G.-L."/>
        </authorList>
    </citation>
    <scope>NUCLEOTIDE SEQUENCE</scope>
    <source>
        <strain evidence="7">AG1-IA YN-7</strain>
    </source>
</reference>
<dbReference type="SMART" id="SM00696">
    <property type="entry name" value="DM9"/>
    <property type="match status" value="1"/>
</dbReference>
<comment type="caution">
    <text evidence="7">The sequence shown here is derived from an EMBL/GenBank/DDBJ whole genome shotgun (WGS) entry which is preliminary data.</text>
</comment>
<evidence type="ECO:0000256" key="5">
    <source>
        <dbReference type="SAM" id="MobiDB-lite"/>
    </source>
</evidence>
<dbReference type="PROSITE" id="PS50089">
    <property type="entry name" value="ZF_RING_2"/>
    <property type="match status" value="1"/>
</dbReference>
<dbReference type="GO" id="GO:0008270">
    <property type="term" value="F:zinc ion binding"/>
    <property type="evidence" value="ECO:0007669"/>
    <property type="project" value="UniProtKB-KW"/>
</dbReference>
<dbReference type="PANTHER" id="PTHR16079:SF4">
    <property type="entry name" value="E3 UBIQUITIN-PROTEIN LIGASE CHFR"/>
    <property type="match status" value="1"/>
</dbReference>
<dbReference type="GO" id="GO:0004842">
    <property type="term" value="F:ubiquitin-protein transferase activity"/>
    <property type="evidence" value="ECO:0007669"/>
    <property type="project" value="TreeGrafter"/>
</dbReference>
<evidence type="ECO:0000259" key="6">
    <source>
        <dbReference type="PROSITE" id="PS50089"/>
    </source>
</evidence>
<dbReference type="EMBL" id="JACYCC010000131">
    <property type="protein sequence ID" value="KAF8674216.1"/>
    <property type="molecule type" value="Genomic_DNA"/>
</dbReference>
<dbReference type="PANTHER" id="PTHR16079">
    <property type="entry name" value="UBIQUITIN LIGASE PROTEIN CHFR"/>
    <property type="match status" value="1"/>
</dbReference>
<dbReference type="Proteomes" id="UP000650582">
    <property type="component" value="Unassembled WGS sequence"/>
</dbReference>
<organism evidence="7 8">
    <name type="scientific">Rhizoctonia solani</name>
    <dbReference type="NCBI Taxonomy" id="456999"/>
    <lineage>
        <taxon>Eukaryota</taxon>
        <taxon>Fungi</taxon>
        <taxon>Dikarya</taxon>
        <taxon>Basidiomycota</taxon>
        <taxon>Agaricomycotina</taxon>
        <taxon>Agaricomycetes</taxon>
        <taxon>Cantharellales</taxon>
        <taxon>Ceratobasidiaceae</taxon>
        <taxon>Rhizoctonia</taxon>
    </lineage>
</organism>
<evidence type="ECO:0000256" key="3">
    <source>
        <dbReference type="ARBA" id="ARBA00022833"/>
    </source>
</evidence>
<dbReference type="Gene3D" id="3.30.40.10">
    <property type="entry name" value="Zinc/RING finger domain, C3HC4 (zinc finger)"/>
    <property type="match status" value="1"/>
</dbReference>
<evidence type="ECO:0000313" key="7">
    <source>
        <dbReference type="EMBL" id="KAF8674216.1"/>
    </source>
</evidence>
<keyword evidence="3" id="KW-0862">Zinc</keyword>
<feature type="region of interest" description="Disordered" evidence="5">
    <location>
        <begin position="107"/>
        <end position="133"/>
    </location>
</feature>
<evidence type="ECO:0000313" key="8">
    <source>
        <dbReference type="Proteomes" id="UP000650582"/>
    </source>
</evidence>